<evidence type="ECO:0000313" key="2">
    <source>
        <dbReference type="EMBL" id="MBB4679034.1"/>
    </source>
</evidence>
<dbReference type="AlphaFoldDB" id="A0A7W7CDB7"/>
<protein>
    <submittedName>
        <fullName evidence="2">RimJ/RimL family protein N-acetyltransferase</fullName>
    </submittedName>
</protein>
<dbReference type="InterPro" id="IPR000182">
    <property type="entry name" value="GNAT_dom"/>
</dbReference>
<accession>A0A7W7CDB7</accession>
<keyword evidence="2" id="KW-0808">Transferase</keyword>
<dbReference type="PANTHER" id="PTHR43792:SF16">
    <property type="entry name" value="N-ACETYLTRANSFERASE DOMAIN-CONTAINING PROTEIN"/>
    <property type="match status" value="1"/>
</dbReference>
<proteinExistence type="predicted"/>
<name>A0A7W7CDB7_9PSEU</name>
<dbReference type="EMBL" id="JACHMH010000001">
    <property type="protein sequence ID" value="MBB4679034.1"/>
    <property type="molecule type" value="Genomic_DNA"/>
</dbReference>
<organism evidence="2 3">
    <name type="scientific">Crossiella cryophila</name>
    <dbReference type="NCBI Taxonomy" id="43355"/>
    <lineage>
        <taxon>Bacteria</taxon>
        <taxon>Bacillati</taxon>
        <taxon>Actinomycetota</taxon>
        <taxon>Actinomycetes</taxon>
        <taxon>Pseudonocardiales</taxon>
        <taxon>Pseudonocardiaceae</taxon>
        <taxon>Crossiella</taxon>
    </lineage>
</organism>
<dbReference type="InterPro" id="IPR051531">
    <property type="entry name" value="N-acetyltransferase"/>
</dbReference>
<feature type="domain" description="N-acetyltransferase" evidence="1">
    <location>
        <begin position="10"/>
        <end position="176"/>
    </location>
</feature>
<dbReference type="GO" id="GO:0016747">
    <property type="term" value="F:acyltransferase activity, transferring groups other than amino-acyl groups"/>
    <property type="evidence" value="ECO:0007669"/>
    <property type="project" value="InterPro"/>
</dbReference>
<sequence length="185" mass="20468">MAIFLTTERLVLTVPAPADLPDVIALHGDPEVMRYLSAPKSPAETEAGFTSRMSARYPRGLGYWIARRRETGEFLGWFELYPSEADSTVVELGYRLATAAWGQGLASEGSIALVDKAFREHGVRVVTANTMAVNAGSRRVMEKAGLRFARTFFADWDGEEIEGSEQGDVEYQLTREEWSASTTQP</sequence>
<dbReference type="Gene3D" id="3.40.630.30">
    <property type="match status" value="1"/>
</dbReference>
<keyword evidence="3" id="KW-1185">Reference proteome</keyword>
<reference evidence="2 3" key="1">
    <citation type="submission" date="2020-08" db="EMBL/GenBank/DDBJ databases">
        <title>Sequencing the genomes of 1000 actinobacteria strains.</title>
        <authorList>
            <person name="Klenk H.-P."/>
        </authorList>
    </citation>
    <scope>NUCLEOTIDE SEQUENCE [LARGE SCALE GENOMIC DNA]</scope>
    <source>
        <strain evidence="2 3">DSM 44230</strain>
    </source>
</reference>
<evidence type="ECO:0000313" key="3">
    <source>
        <dbReference type="Proteomes" id="UP000533598"/>
    </source>
</evidence>
<dbReference type="InterPro" id="IPR016181">
    <property type="entry name" value="Acyl_CoA_acyltransferase"/>
</dbReference>
<gene>
    <name evidence="2" type="ORF">HNR67_005152</name>
</gene>
<dbReference type="Pfam" id="PF13302">
    <property type="entry name" value="Acetyltransf_3"/>
    <property type="match status" value="1"/>
</dbReference>
<dbReference type="PANTHER" id="PTHR43792">
    <property type="entry name" value="GNAT FAMILY, PUTATIVE (AFU_ORTHOLOGUE AFUA_3G00765)-RELATED-RELATED"/>
    <property type="match status" value="1"/>
</dbReference>
<evidence type="ECO:0000259" key="1">
    <source>
        <dbReference type="PROSITE" id="PS51186"/>
    </source>
</evidence>
<dbReference type="Proteomes" id="UP000533598">
    <property type="component" value="Unassembled WGS sequence"/>
</dbReference>
<dbReference type="RefSeq" id="WP_185004829.1">
    <property type="nucleotide sequence ID" value="NZ_BAAAUI010000046.1"/>
</dbReference>
<dbReference type="SUPFAM" id="SSF55729">
    <property type="entry name" value="Acyl-CoA N-acyltransferases (Nat)"/>
    <property type="match status" value="1"/>
</dbReference>
<comment type="caution">
    <text evidence="2">The sequence shown here is derived from an EMBL/GenBank/DDBJ whole genome shotgun (WGS) entry which is preliminary data.</text>
</comment>
<dbReference type="PROSITE" id="PS51186">
    <property type="entry name" value="GNAT"/>
    <property type="match status" value="1"/>
</dbReference>